<evidence type="ECO:0000313" key="7">
    <source>
        <dbReference type="Proteomes" id="UP000464675"/>
    </source>
</evidence>
<keyword evidence="2 4" id="KW-0479">Metal-binding</keyword>
<dbReference type="GO" id="GO:0030973">
    <property type="term" value="F:molybdate ion binding"/>
    <property type="evidence" value="ECO:0007669"/>
    <property type="project" value="TreeGrafter"/>
</dbReference>
<dbReference type="Pfam" id="PF13531">
    <property type="entry name" value="SBP_bac_11"/>
    <property type="match status" value="1"/>
</dbReference>
<comment type="similarity">
    <text evidence="1">Belongs to the bacterial solute-binding protein ModA family.</text>
</comment>
<protein>
    <submittedName>
        <fullName evidence="6">Molybdate ABC transporter substrate-binding protein</fullName>
    </submittedName>
    <submittedName>
        <fullName evidence="5">Molybdenum ABC transporter molybdate-binding protein</fullName>
    </submittedName>
</protein>
<dbReference type="PANTHER" id="PTHR30632:SF14">
    <property type="entry name" value="TUNGSTATE_MOLYBDATE_CHROMATE-BINDING PROTEIN MODA"/>
    <property type="match status" value="1"/>
</dbReference>
<dbReference type="GO" id="GO:0015689">
    <property type="term" value="P:molybdate ion transport"/>
    <property type="evidence" value="ECO:0007669"/>
    <property type="project" value="InterPro"/>
</dbReference>
<dbReference type="RefSeq" id="WP_161859354.1">
    <property type="nucleotide sequence ID" value="NZ_CP047491.1"/>
</dbReference>
<dbReference type="Proteomes" id="UP000563601">
    <property type="component" value="Unassembled WGS sequence"/>
</dbReference>
<gene>
    <name evidence="6" type="primary">modA</name>
    <name evidence="6" type="ORF">GTQ55_14330</name>
    <name evidence="5" type="ORF">HNQ53_002632</name>
</gene>
<keyword evidence="3" id="KW-0732">Signal</keyword>
<evidence type="ECO:0000256" key="4">
    <source>
        <dbReference type="PIRSR" id="PIRSR004846-1"/>
    </source>
</evidence>
<keyword evidence="4" id="KW-0500">Molybdenum</keyword>
<dbReference type="InterPro" id="IPR005950">
    <property type="entry name" value="ModA"/>
</dbReference>
<organism evidence="5 8">
    <name type="scientific">Microbulbifer hydrolyticus</name>
    <dbReference type="NCBI Taxonomy" id="48074"/>
    <lineage>
        <taxon>Bacteria</taxon>
        <taxon>Pseudomonadati</taxon>
        <taxon>Pseudomonadota</taxon>
        <taxon>Gammaproteobacteria</taxon>
        <taxon>Cellvibrionales</taxon>
        <taxon>Microbulbiferaceae</taxon>
        <taxon>Microbulbifer</taxon>
    </lineage>
</organism>
<proteinExistence type="inferred from homology"/>
<sequence>MATRRLTGLLAGLLVCALLLLHGGCGQRQPPELRLAVDAAFQPAVEALREGFESECGCRLKITAGASGLLYSRIRAGEPFDLFLSADSARPVLLEKAGLTVPASRQTYARGQLALWVSRQISTDKSSGFSVLAANLARTDSTLTPRQLILLLGRGKHKVVVADPQLAPDGDAAVRMLKKLRLWPRLRGRVVYAGHAGHAQILLHQGQGDMGLIPYGQALATGSQGQFMRIPSHFHPPIHQQMVILRQTRERALAIRLLQYLQSEPVQKKLEGLGFLAAKTSSPGVR</sequence>
<evidence type="ECO:0000256" key="1">
    <source>
        <dbReference type="ARBA" id="ARBA00009175"/>
    </source>
</evidence>
<dbReference type="EMBL" id="JACHHR010000003">
    <property type="protein sequence ID" value="MBB5212407.1"/>
    <property type="molecule type" value="Genomic_DNA"/>
</dbReference>
<dbReference type="Gene3D" id="3.40.190.10">
    <property type="entry name" value="Periplasmic binding protein-like II"/>
    <property type="match status" value="2"/>
</dbReference>
<dbReference type="Proteomes" id="UP000464675">
    <property type="component" value="Chromosome"/>
</dbReference>
<evidence type="ECO:0000256" key="3">
    <source>
        <dbReference type="ARBA" id="ARBA00022729"/>
    </source>
</evidence>
<name>A0A6P1TGV1_9GAMM</name>
<reference evidence="6 7" key="1">
    <citation type="submission" date="2020-01" db="EMBL/GenBank/DDBJ databases">
        <title>The possibility of degradation of plastic by Microbulbifer hydrolyticus IRE-31.</title>
        <authorList>
            <person name="Liu L."/>
        </authorList>
    </citation>
    <scope>NUCLEOTIDE SEQUENCE [LARGE SCALE GENOMIC DNA]</scope>
    <source>
        <strain evidence="6 7">IRE-31</strain>
    </source>
</reference>
<dbReference type="AlphaFoldDB" id="A0A6P1TGV1"/>
<dbReference type="NCBIfam" id="TIGR01256">
    <property type="entry name" value="modA"/>
    <property type="match status" value="1"/>
</dbReference>
<dbReference type="SUPFAM" id="SSF53850">
    <property type="entry name" value="Periplasmic binding protein-like II"/>
    <property type="match status" value="1"/>
</dbReference>
<feature type="binding site" evidence="4">
    <location>
        <position position="67"/>
    </location>
    <ligand>
        <name>molybdate</name>
        <dbReference type="ChEBI" id="CHEBI:36264"/>
    </ligand>
</feature>
<evidence type="ECO:0000313" key="6">
    <source>
        <dbReference type="EMBL" id="QHQ40042.1"/>
    </source>
</evidence>
<keyword evidence="7" id="KW-1185">Reference proteome</keyword>
<dbReference type="OrthoDB" id="9785015at2"/>
<dbReference type="PIRSF" id="PIRSF004846">
    <property type="entry name" value="ModA"/>
    <property type="match status" value="1"/>
</dbReference>
<accession>A0A6P1TGV1</accession>
<dbReference type="PANTHER" id="PTHR30632">
    <property type="entry name" value="MOLYBDATE-BINDING PERIPLASMIC PROTEIN"/>
    <property type="match status" value="1"/>
</dbReference>
<dbReference type="InterPro" id="IPR050682">
    <property type="entry name" value="ModA/WtpA"/>
</dbReference>
<evidence type="ECO:0000313" key="5">
    <source>
        <dbReference type="EMBL" id="MBB5212407.1"/>
    </source>
</evidence>
<evidence type="ECO:0000313" key="8">
    <source>
        <dbReference type="Proteomes" id="UP000563601"/>
    </source>
</evidence>
<reference evidence="5 8" key="2">
    <citation type="submission" date="2020-08" db="EMBL/GenBank/DDBJ databases">
        <title>Genomic Encyclopedia of Type Strains, Phase IV (KMG-IV): sequencing the most valuable type-strain genomes for metagenomic binning, comparative biology and taxonomic classification.</title>
        <authorList>
            <person name="Goeker M."/>
        </authorList>
    </citation>
    <scope>NUCLEOTIDE SEQUENCE [LARGE SCALE GENOMIC DNA]</scope>
    <source>
        <strain evidence="5 8">DSM 11525</strain>
    </source>
</reference>
<dbReference type="GO" id="GO:0046872">
    <property type="term" value="F:metal ion binding"/>
    <property type="evidence" value="ECO:0007669"/>
    <property type="project" value="UniProtKB-KW"/>
</dbReference>
<evidence type="ECO:0000256" key="2">
    <source>
        <dbReference type="ARBA" id="ARBA00022723"/>
    </source>
</evidence>
<dbReference type="EMBL" id="CP047491">
    <property type="protein sequence ID" value="QHQ40042.1"/>
    <property type="molecule type" value="Genomic_DNA"/>
</dbReference>